<keyword evidence="4" id="KW-1185">Reference proteome</keyword>
<dbReference type="Proteomes" id="UP000094819">
    <property type="component" value="Unassembled WGS sequence"/>
</dbReference>
<gene>
    <name evidence="3" type="ORF">L198_06053</name>
</gene>
<dbReference type="OrthoDB" id="2367685at2759"/>
<organism evidence="3 4">
    <name type="scientific">Cryptococcus wingfieldii CBS 7118</name>
    <dbReference type="NCBI Taxonomy" id="1295528"/>
    <lineage>
        <taxon>Eukaryota</taxon>
        <taxon>Fungi</taxon>
        <taxon>Dikarya</taxon>
        <taxon>Basidiomycota</taxon>
        <taxon>Agaricomycotina</taxon>
        <taxon>Tremellomycetes</taxon>
        <taxon>Tremellales</taxon>
        <taxon>Cryptococcaceae</taxon>
        <taxon>Cryptococcus</taxon>
    </lineage>
</organism>
<feature type="domain" description="WW" evidence="2">
    <location>
        <begin position="38"/>
        <end position="79"/>
    </location>
</feature>
<dbReference type="RefSeq" id="XP_019029839.1">
    <property type="nucleotide sequence ID" value="XM_019178120.1"/>
</dbReference>
<protein>
    <recommendedName>
        <fullName evidence="2">WW domain-containing protein</fullName>
    </recommendedName>
</protein>
<accession>A0A1E3IQ58</accession>
<dbReference type="EMBL" id="AWGH01000020">
    <property type="protein sequence ID" value="ODN90737.1"/>
    <property type="molecule type" value="Genomic_DNA"/>
</dbReference>
<sequence>MAPTHDPPPPYVLEDIDEDDQARLLLSEERRDLDDASRDLPHGWARCYDARQAADPSRQKHHYYVDESTLRTIWYHPLDDAQYLSTLPITHPAHPESKQAQGIKKKIEDARLRRQKGLDVKVAPKDETNSGAAWSTDEKKPIGEELAVTASNGESSKGGWFSRTRDSFAKSKQDKQRAKAEKEEGFRKQRQTLLDDYAKEKMAKTLAARSTDNRYPAPDFPITRTGSFSNTPYAYGKSFHSSCNGIAEATAHAAMEDFETQRCLEEASVGSGLGLRGRMVQAVVSILMYRCTIRRNAHHLSSVAGCGGAG</sequence>
<dbReference type="GeneID" id="30195265"/>
<name>A0A1E3IQ58_9TREE</name>
<reference evidence="3 4" key="1">
    <citation type="submission" date="2016-06" db="EMBL/GenBank/DDBJ databases">
        <title>Evolution of pathogenesis and genome organization in the Tremellales.</title>
        <authorList>
            <person name="Cuomo C."/>
            <person name="Litvintseva A."/>
            <person name="Heitman J."/>
            <person name="Chen Y."/>
            <person name="Sun S."/>
            <person name="Springer D."/>
            <person name="Dromer F."/>
            <person name="Young S."/>
            <person name="Zeng Q."/>
            <person name="Chapman S."/>
            <person name="Gujja S."/>
            <person name="Saif S."/>
            <person name="Birren B."/>
        </authorList>
    </citation>
    <scope>NUCLEOTIDE SEQUENCE [LARGE SCALE GENOMIC DNA]</scope>
    <source>
        <strain evidence="3 4">CBS 7118</strain>
    </source>
</reference>
<evidence type="ECO:0000313" key="3">
    <source>
        <dbReference type="EMBL" id="ODN90737.1"/>
    </source>
</evidence>
<dbReference type="PROSITE" id="PS50020">
    <property type="entry name" value="WW_DOMAIN_2"/>
    <property type="match status" value="1"/>
</dbReference>
<evidence type="ECO:0000259" key="2">
    <source>
        <dbReference type="PROSITE" id="PS50020"/>
    </source>
</evidence>
<evidence type="ECO:0000256" key="1">
    <source>
        <dbReference type="SAM" id="MobiDB-lite"/>
    </source>
</evidence>
<dbReference type="Gene3D" id="2.20.70.10">
    <property type="match status" value="1"/>
</dbReference>
<dbReference type="AlphaFoldDB" id="A0A1E3IQ58"/>
<evidence type="ECO:0000313" key="4">
    <source>
        <dbReference type="Proteomes" id="UP000094819"/>
    </source>
</evidence>
<comment type="caution">
    <text evidence="3">The sequence shown here is derived from an EMBL/GenBank/DDBJ whole genome shotgun (WGS) entry which is preliminary data.</text>
</comment>
<feature type="region of interest" description="Disordered" evidence="1">
    <location>
        <begin position="148"/>
        <end position="187"/>
    </location>
</feature>
<dbReference type="InterPro" id="IPR001202">
    <property type="entry name" value="WW_dom"/>
</dbReference>
<feature type="compositionally biased region" description="Basic and acidic residues" evidence="1">
    <location>
        <begin position="163"/>
        <end position="187"/>
    </location>
</feature>
<proteinExistence type="predicted"/>